<reference evidence="2 3" key="1">
    <citation type="journal article" date="2018" name="Sci. Rep.">
        <title>Comparative analysis of the Pocillopora damicornis genome highlights role of immune system in coral evolution.</title>
        <authorList>
            <person name="Cunning R."/>
            <person name="Bay R.A."/>
            <person name="Gillette P."/>
            <person name="Baker A.C."/>
            <person name="Traylor-Knowles N."/>
        </authorList>
    </citation>
    <scope>NUCLEOTIDE SEQUENCE [LARGE SCALE GENOMIC DNA]</scope>
    <source>
        <strain evidence="2">RSMAS</strain>
        <tissue evidence="2">Whole animal</tissue>
    </source>
</reference>
<keyword evidence="3" id="KW-1185">Reference proteome</keyword>
<keyword evidence="1" id="KW-0472">Membrane</keyword>
<feature type="transmembrane region" description="Helical" evidence="1">
    <location>
        <begin position="141"/>
        <end position="164"/>
    </location>
</feature>
<evidence type="ECO:0000313" key="2">
    <source>
        <dbReference type="EMBL" id="RMX49923.1"/>
    </source>
</evidence>
<dbReference type="EMBL" id="RCHS01002030">
    <property type="protein sequence ID" value="RMX49923.1"/>
    <property type="molecule type" value="Genomic_DNA"/>
</dbReference>
<feature type="transmembrane region" description="Helical" evidence="1">
    <location>
        <begin position="7"/>
        <end position="28"/>
    </location>
</feature>
<dbReference type="AlphaFoldDB" id="A0A3M6U8C2"/>
<dbReference type="Proteomes" id="UP000275408">
    <property type="component" value="Unassembled WGS sequence"/>
</dbReference>
<organism evidence="2 3">
    <name type="scientific">Pocillopora damicornis</name>
    <name type="common">Cauliflower coral</name>
    <name type="synonym">Millepora damicornis</name>
    <dbReference type="NCBI Taxonomy" id="46731"/>
    <lineage>
        <taxon>Eukaryota</taxon>
        <taxon>Metazoa</taxon>
        <taxon>Cnidaria</taxon>
        <taxon>Anthozoa</taxon>
        <taxon>Hexacorallia</taxon>
        <taxon>Scleractinia</taxon>
        <taxon>Astrocoeniina</taxon>
        <taxon>Pocilloporidae</taxon>
        <taxon>Pocillopora</taxon>
    </lineage>
</organism>
<accession>A0A3M6U8C2</accession>
<sequence>MKIRSPVGLIGTYSVGLFSTIFSSVAYFDPLRNGKEQGTLPTQLLCPETYAEMKMADLIRFCQTKSPLEKVTQQTFQISSEVLRNDLLMSHKVTAGIFKRVKMALKELHQRRDTLKSRKHKCPFLATGIDNDIEEKDTNGWYLYVLTGAAILILIIAIGLLVIFCRRRSGQKDTATAKGDGEAELEVVMKPKVSVDSKDKCTTALQNDCSKDPVGVVLMKDFRGP</sequence>
<protein>
    <submittedName>
        <fullName evidence="2">Uncharacterized protein</fullName>
    </submittedName>
</protein>
<name>A0A3M6U8C2_POCDA</name>
<keyword evidence="1" id="KW-1133">Transmembrane helix</keyword>
<keyword evidence="1" id="KW-0812">Transmembrane</keyword>
<comment type="caution">
    <text evidence="2">The sequence shown here is derived from an EMBL/GenBank/DDBJ whole genome shotgun (WGS) entry which is preliminary data.</text>
</comment>
<evidence type="ECO:0000256" key="1">
    <source>
        <dbReference type="SAM" id="Phobius"/>
    </source>
</evidence>
<gene>
    <name evidence="2" type="ORF">pdam_00017292</name>
</gene>
<dbReference type="OrthoDB" id="6236007at2759"/>
<proteinExistence type="predicted"/>
<evidence type="ECO:0000313" key="3">
    <source>
        <dbReference type="Proteomes" id="UP000275408"/>
    </source>
</evidence>